<evidence type="ECO:0000256" key="9">
    <source>
        <dbReference type="ARBA" id="ARBA00022982"/>
    </source>
</evidence>
<dbReference type="InterPro" id="IPR006471">
    <property type="entry name" value="Formate_DH_gsu"/>
</dbReference>
<evidence type="ECO:0000256" key="4">
    <source>
        <dbReference type="ARBA" id="ARBA00022448"/>
    </source>
</evidence>
<dbReference type="NCBIfam" id="TIGR01583">
    <property type="entry name" value="formate-DH-gamm"/>
    <property type="match status" value="1"/>
</dbReference>
<dbReference type="Proteomes" id="UP000599109">
    <property type="component" value="Unassembled WGS sequence"/>
</dbReference>
<keyword evidence="18" id="KW-1185">Reference proteome</keyword>
<dbReference type="AlphaFoldDB" id="A0A936Z5Y5"/>
<accession>A0A936Z5Y5</accession>
<comment type="caution">
    <text evidence="17">The sequence shown here is derived from an EMBL/GenBank/DDBJ whole genome shotgun (WGS) entry which is preliminary data.</text>
</comment>
<dbReference type="RefSeq" id="WP_201676911.1">
    <property type="nucleotide sequence ID" value="NZ_JAEQNE010000007.1"/>
</dbReference>
<keyword evidence="15" id="KW-0732">Signal</keyword>
<dbReference type="InterPro" id="IPR011577">
    <property type="entry name" value="Cyt_b561_bac/Ni-Hgenase"/>
</dbReference>
<feature type="compositionally biased region" description="Low complexity" evidence="13">
    <location>
        <begin position="54"/>
        <end position="63"/>
    </location>
</feature>
<keyword evidence="8" id="KW-0479">Metal-binding</keyword>
<dbReference type="GO" id="GO:0009055">
    <property type="term" value="F:electron transfer activity"/>
    <property type="evidence" value="ECO:0007669"/>
    <property type="project" value="InterPro"/>
</dbReference>
<dbReference type="Gene3D" id="1.20.950.20">
    <property type="entry name" value="Transmembrane di-heme cytochromes, Chain C"/>
    <property type="match status" value="1"/>
</dbReference>
<dbReference type="GO" id="GO:0005886">
    <property type="term" value="C:plasma membrane"/>
    <property type="evidence" value="ECO:0007669"/>
    <property type="project" value="UniProtKB-SubCell"/>
</dbReference>
<proteinExistence type="inferred from homology"/>
<evidence type="ECO:0000256" key="15">
    <source>
        <dbReference type="SAM" id="SignalP"/>
    </source>
</evidence>
<evidence type="ECO:0000256" key="3">
    <source>
        <dbReference type="ARBA" id="ARBA00010747"/>
    </source>
</evidence>
<feature type="transmembrane region" description="Helical" evidence="14">
    <location>
        <begin position="304"/>
        <end position="324"/>
    </location>
</feature>
<evidence type="ECO:0000256" key="10">
    <source>
        <dbReference type="ARBA" id="ARBA00022989"/>
    </source>
</evidence>
<dbReference type="InterPro" id="IPR051817">
    <property type="entry name" value="FDH_cytochrome_b556_subunit"/>
</dbReference>
<dbReference type="GO" id="GO:0046872">
    <property type="term" value="F:metal ion binding"/>
    <property type="evidence" value="ECO:0007669"/>
    <property type="project" value="UniProtKB-KW"/>
</dbReference>
<sequence>MSRFLDLLAAGVLAATLAGSALAQSQSSTPAGGGSTATPTGAAPGAKLAPEDLPPGQQQGVPGIQGQNIFEVKPEVKRDASSEPGYLQQNNGQRNAVQPGNNAPMWRGVQAGREGYSSLPKSQAPEAGVLIQEPVQYPGSRMTTAGQAWREVRNNWIIPYGGALLLIAVLGLGIFYFVKGPLGHATVDSGPMRIERFTPFERAAHWVNAIAFVVLGLSGIVMAFGKFFLLPVMGLTLFGYFTYLLKNLHNFFGPLFAVSLVIVIVAFIRDNFPQKGDLRWLLRLGGMLGGNEMPSHRFNAMEKVIFWVGTLLLGVIVVGSGLVMDKLIPSLLYDRQTMQVTNMIHATAAALMLAIMFLHIYVGTVGFRGAYTGMRHGYVNEPWAKEHHAYWYEDIRAGKVPAQRSKPAEVAGGTQAVHTV</sequence>
<feature type="transmembrane region" description="Helical" evidence="14">
    <location>
        <begin position="248"/>
        <end position="268"/>
    </location>
</feature>
<feature type="transmembrane region" description="Helical" evidence="14">
    <location>
        <begin position="206"/>
        <end position="228"/>
    </location>
</feature>
<evidence type="ECO:0000256" key="13">
    <source>
        <dbReference type="SAM" id="MobiDB-lite"/>
    </source>
</evidence>
<feature type="domain" description="Cytochrome b561 bacterial/Ni-hydrogenase" evidence="16">
    <location>
        <begin position="196"/>
        <end position="368"/>
    </location>
</feature>
<keyword evidence="5" id="KW-1003">Cell membrane</keyword>
<evidence type="ECO:0000313" key="18">
    <source>
        <dbReference type="Proteomes" id="UP000599109"/>
    </source>
</evidence>
<feature type="region of interest" description="Disordered" evidence="13">
    <location>
        <begin position="76"/>
        <end position="108"/>
    </location>
</feature>
<feature type="signal peptide" evidence="15">
    <location>
        <begin position="1"/>
        <end position="23"/>
    </location>
</feature>
<feature type="chain" id="PRO_5037074697" evidence="15">
    <location>
        <begin position="24"/>
        <end position="420"/>
    </location>
</feature>
<evidence type="ECO:0000313" key="17">
    <source>
        <dbReference type="EMBL" id="MBL0394255.1"/>
    </source>
</evidence>
<keyword evidence="10 14" id="KW-1133">Transmembrane helix</keyword>
<dbReference type="Pfam" id="PF01292">
    <property type="entry name" value="Ni_hydr_CYTB"/>
    <property type="match status" value="1"/>
</dbReference>
<dbReference type="GO" id="GO:0036397">
    <property type="term" value="F:formate dehydrogenase (quinone) activity"/>
    <property type="evidence" value="ECO:0007669"/>
    <property type="project" value="TreeGrafter"/>
</dbReference>
<evidence type="ECO:0000256" key="12">
    <source>
        <dbReference type="ARBA" id="ARBA00023136"/>
    </source>
</evidence>
<evidence type="ECO:0000256" key="5">
    <source>
        <dbReference type="ARBA" id="ARBA00022475"/>
    </source>
</evidence>
<evidence type="ECO:0000256" key="7">
    <source>
        <dbReference type="ARBA" id="ARBA00022692"/>
    </source>
</evidence>
<feature type="region of interest" description="Disordered" evidence="13">
    <location>
        <begin position="25"/>
        <end position="63"/>
    </location>
</feature>
<dbReference type="GO" id="GO:0015944">
    <property type="term" value="P:formate oxidation"/>
    <property type="evidence" value="ECO:0007669"/>
    <property type="project" value="TreeGrafter"/>
</dbReference>
<dbReference type="PANTHER" id="PTHR30074:SF6">
    <property type="entry name" value="FORMATE DEHYDROGENASE GAMMA SUBUNIT"/>
    <property type="match status" value="1"/>
</dbReference>
<dbReference type="PANTHER" id="PTHR30074">
    <property type="entry name" value="FORMATE DEHYDROGENASE, NITRATE-INDUCIBLE, CYTOCHROME B556 FDN SUBUNIT"/>
    <property type="match status" value="1"/>
</dbReference>
<keyword evidence="9" id="KW-0249">Electron transport</keyword>
<dbReference type="SUPFAM" id="SSF81342">
    <property type="entry name" value="Transmembrane di-heme cytochromes"/>
    <property type="match status" value="1"/>
</dbReference>
<comment type="subcellular location">
    <subcellularLocation>
        <location evidence="2">Cell membrane</location>
        <topology evidence="2">Multi-pass membrane protein</topology>
    </subcellularLocation>
</comment>
<keyword evidence="11" id="KW-0408">Iron</keyword>
<keyword evidence="12 14" id="KW-0472">Membrane</keyword>
<comment type="similarity">
    <text evidence="3">Belongs to the formate dehydrogenase gamma subunit family.</text>
</comment>
<evidence type="ECO:0000259" key="16">
    <source>
        <dbReference type="Pfam" id="PF01292"/>
    </source>
</evidence>
<feature type="transmembrane region" description="Helical" evidence="14">
    <location>
        <begin position="156"/>
        <end position="178"/>
    </location>
</feature>
<evidence type="ECO:0000256" key="1">
    <source>
        <dbReference type="ARBA" id="ARBA00001971"/>
    </source>
</evidence>
<protein>
    <submittedName>
        <fullName evidence="17">Formate dehydrogenase subunit gamma</fullName>
    </submittedName>
</protein>
<organism evidence="17 18">
    <name type="scientific">Ramlibacter monticola</name>
    <dbReference type="NCBI Taxonomy" id="1926872"/>
    <lineage>
        <taxon>Bacteria</taxon>
        <taxon>Pseudomonadati</taxon>
        <taxon>Pseudomonadota</taxon>
        <taxon>Betaproteobacteria</taxon>
        <taxon>Burkholderiales</taxon>
        <taxon>Comamonadaceae</taxon>
        <taxon>Ramlibacter</taxon>
    </lineage>
</organism>
<evidence type="ECO:0000256" key="8">
    <source>
        <dbReference type="ARBA" id="ARBA00022723"/>
    </source>
</evidence>
<name>A0A936Z5Y5_9BURK</name>
<dbReference type="EMBL" id="JAEQNE010000007">
    <property type="protein sequence ID" value="MBL0394255.1"/>
    <property type="molecule type" value="Genomic_DNA"/>
</dbReference>
<dbReference type="GO" id="GO:0022904">
    <property type="term" value="P:respiratory electron transport chain"/>
    <property type="evidence" value="ECO:0007669"/>
    <property type="project" value="InterPro"/>
</dbReference>
<keyword evidence="7 14" id="KW-0812">Transmembrane</keyword>
<reference evidence="17 18" key="1">
    <citation type="journal article" date="2017" name="Int. J. Syst. Evol. Microbiol.">
        <title>Ramlibacter monticola sp. nov., isolated from forest soil.</title>
        <authorList>
            <person name="Chaudhary D.K."/>
            <person name="Kim J."/>
        </authorList>
    </citation>
    <scope>NUCLEOTIDE SEQUENCE [LARGE SCALE GENOMIC DNA]</scope>
    <source>
        <strain evidence="17 18">KACC 19175</strain>
    </source>
</reference>
<gene>
    <name evidence="17" type="ORF">JJ685_24155</name>
</gene>
<feature type="compositionally biased region" description="Low complexity" evidence="13">
    <location>
        <begin position="25"/>
        <end position="46"/>
    </location>
</feature>
<evidence type="ECO:0000256" key="14">
    <source>
        <dbReference type="SAM" id="Phobius"/>
    </source>
</evidence>
<dbReference type="InterPro" id="IPR016174">
    <property type="entry name" value="Di-haem_cyt_TM"/>
</dbReference>
<feature type="compositionally biased region" description="Polar residues" evidence="13">
    <location>
        <begin position="87"/>
        <end position="101"/>
    </location>
</feature>
<dbReference type="GO" id="GO:0009326">
    <property type="term" value="C:formate dehydrogenase complex"/>
    <property type="evidence" value="ECO:0007669"/>
    <property type="project" value="InterPro"/>
</dbReference>
<keyword evidence="4" id="KW-0813">Transport</keyword>
<evidence type="ECO:0000256" key="2">
    <source>
        <dbReference type="ARBA" id="ARBA00004651"/>
    </source>
</evidence>
<keyword evidence="6" id="KW-0349">Heme</keyword>
<dbReference type="GO" id="GO:0008863">
    <property type="term" value="F:formate dehydrogenase (NAD+) activity"/>
    <property type="evidence" value="ECO:0007669"/>
    <property type="project" value="InterPro"/>
</dbReference>
<comment type="cofactor">
    <cofactor evidence="1">
        <name>heme</name>
        <dbReference type="ChEBI" id="CHEBI:30413"/>
    </cofactor>
</comment>
<evidence type="ECO:0000256" key="11">
    <source>
        <dbReference type="ARBA" id="ARBA00023004"/>
    </source>
</evidence>
<dbReference type="GO" id="GO:0009061">
    <property type="term" value="P:anaerobic respiration"/>
    <property type="evidence" value="ECO:0007669"/>
    <property type="project" value="TreeGrafter"/>
</dbReference>
<feature type="transmembrane region" description="Helical" evidence="14">
    <location>
        <begin position="344"/>
        <end position="367"/>
    </location>
</feature>
<evidence type="ECO:0000256" key="6">
    <source>
        <dbReference type="ARBA" id="ARBA00022617"/>
    </source>
</evidence>